<dbReference type="Proteomes" id="UP000032430">
    <property type="component" value="Chromosome I"/>
</dbReference>
<dbReference type="GO" id="GO:0071555">
    <property type="term" value="P:cell wall organization"/>
    <property type="evidence" value="ECO:0007669"/>
    <property type="project" value="UniProtKB-KW"/>
</dbReference>
<comment type="similarity">
    <text evidence="2">Belongs to the UPP synthase family.</text>
</comment>
<feature type="binding site" evidence="2">
    <location>
        <begin position="58"/>
        <end position="60"/>
    </location>
    <ligand>
        <name>substrate</name>
    </ligand>
</feature>
<dbReference type="CDD" id="cd00475">
    <property type="entry name" value="Cis_IPPS"/>
    <property type="match status" value="1"/>
</dbReference>
<dbReference type="Gene3D" id="3.40.1180.10">
    <property type="entry name" value="Decaprenyl diphosphate synthase-like"/>
    <property type="match status" value="1"/>
</dbReference>
<dbReference type="Pfam" id="PF01255">
    <property type="entry name" value="Prenyltransf"/>
    <property type="match status" value="1"/>
</dbReference>
<gene>
    <name evidence="2 3" type="primary">uppS</name>
    <name evidence="3" type="ORF">LFA_1200</name>
</gene>
<sequence length="233" mass="27273">MMKYPSHLAVIMDGNRRWAKNRFLPAITGYIIGAKIAWKILCLCMDLNIQYLTLFAFSTENWQRTQKKQSSHLVKFIISYLSHHVERFHNKGIKIRLIGSKEKLNEKLLKMVDEVEQKTEQNSRLTLFIALDYGGKWDILNATKQIVKQAINNQLNIENLDEKYFAKYLATQGAPDPELVIRTGGEMRVSNFLLWQIAYSEIYYTPILWPDFNEQELLKAFASFSERQQNFGK</sequence>
<feature type="binding site" evidence="2">
    <location>
        <position position="62"/>
    </location>
    <ligand>
        <name>substrate</name>
    </ligand>
</feature>
<dbReference type="InterPro" id="IPR036424">
    <property type="entry name" value="UPP_synth-like_sf"/>
</dbReference>
<feature type="binding site" evidence="2">
    <location>
        <position position="13"/>
    </location>
    <ligand>
        <name>Mg(2+)</name>
        <dbReference type="ChEBI" id="CHEBI:18420"/>
    </ligand>
</feature>
<keyword evidence="2" id="KW-0961">Cell wall biogenesis/degradation</keyword>
<evidence type="ECO:0000313" key="4">
    <source>
        <dbReference type="Proteomes" id="UP000032430"/>
    </source>
</evidence>
<comment type="cofactor">
    <cofactor evidence="2">
        <name>Mg(2+)</name>
        <dbReference type="ChEBI" id="CHEBI:18420"/>
    </cofactor>
    <text evidence="2">Binds 2 magnesium ions per subunit.</text>
</comment>
<proteinExistence type="inferred from homology"/>
<dbReference type="EC" id="2.5.1.31" evidence="2"/>
<keyword evidence="2" id="KW-0479">Metal-binding</keyword>
<organism evidence="3 4">
    <name type="scientific">Legionella fallonii LLAP-10</name>
    <dbReference type="NCBI Taxonomy" id="1212491"/>
    <lineage>
        <taxon>Bacteria</taxon>
        <taxon>Pseudomonadati</taxon>
        <taxon>Pseudomonadota</taxon>
        <taxon>Gammaproteobacteria</taxon>
        <taxon>Legionellales</taxon>
        <taxon>Legionellaceae</taxon>
        <taxon>Legionella</taxon>
    </lineage>
</organism>
<dbReference type="AlphaFoldDB" id="A0A098G3S9"/>
<feature type="active site" description="Proton acceptor" evidence="2">
    <location>
        <position position="61"/>
    </location>
</feature>
<evidence type="ECO:0000313" key="3">
    <source>
        <dbReference type="EMBL" id="CEG56631.1"/>
    </source>
</evidence>
<dbReference type="GO" id="GO:0016094">
    <property type="term" value="P:polyprenol biosynthetic process"/>
    <property type="evidence" value="ECO:0007669"/>
    <property type="project" value="TreeGrafter"/>
</dbReference>
<reference evidence="4" key="1">
    <citation type="submission" date="2014-09" db="EMBL/GenBank/DDBJ databases">
        <authorList>
            <person name="Gomez-Valero L."/>
        </authorList>
    </citation>
    <scope>NUCLEOTIDE SEQUENCE [LARGE SCALE GENOMIC DNA]</scope>
    <source>
        <strain evidence="4">ATCC700992</strain>
    </source>
</reference>
<dbReference type="SUPFAM" id="SSF64005">
    <property type="entry name" value="Undecaprenyl diphosphate synthase"/>
    <property type="match status" value="1"/>
</dbReference>
<dbReference type="GO" id="GO:0008360">
    <property type="term" value="P:regulation of cell shape"/>
    <property type="evidence" value="ECO:0007669"/>
    <property type="project" value="UniProtKB-KW"/>
</dbReference>
<comment type="function">
    <text evidence="2">Catalyzes the sequential condensation of isopentenyl diphosphate (IPP) with (2E,6E)-farnesyl diphosphate (E,E-FPP) to yield (2Z,6Z,10Z,14Z,18Z,22Z,26Z,30Z,34E,38E)-undecaprenyl diphosphate (di-trans,octa-cis-UPP). UPP is the precursor of glycosyl carrier lipid in the biosynthesis of bacterial cell wall polysaccharide components such as peptidoglycan and lipopolysaccharide.</text>
</comment>
<comment type="subunit">
    <text evidence="2">Homodimer.</text>
</comment>
<dbReference type="InterPro" id="IPR018520">
    <property type="entry name" value="UPP_synth-like_CS"/>
</dbReference>
<name>A0A098G3S9_9GAMM</name>
<dbReference type="STRING" id="1212491.LFA_1200"/>
<dbReference type="HOGENOM" id="CLU_038505_1_1_6"/>
<keyword evidence="2" id="KW-0573">Peptidoglycan synthesis</keyword>
<dbReference type="GO" id="GO:0009252">
    <property type="term" value="P:peptidoglycan biosynthetic process"/>
    <property type="evidence" value="ECO:0007669"/>
    <property type="project" value="UniProtKB-UniRule"/>
</dbReference>
<feature type="active site" evidence="2">
    <location>
        <position position="13"/>
    </location>
</feature>
<dbReference type="RefSeq" id="WP_045095264.1">
    <property type="nucleotide sequence ID" value="NZ_LN614827.1"/>
</dbReference>
<dbReference type="FunFam" id="3.40.1180.10:FF:000001">
    <property type="entry name" value="(2E,6E)-farnesyl-diphosphate-specific ditrans,polycis-undecaprenyl-diphosphate synthase"/>
    <property type="match status" value="1"/>
</dbReference>
<feature type="binding site" evidence="2">
    <location>
        <position position="18"/>
    </location>
    <ligand>
        <name>substrate</name>
    </ligand>
</feature>
<dbReference type="GO" id="GO:0008834">
    <property type="term" value="F:ditrans,polycis-undecaprenyl-diphosphate synthase [(2E,6E)-farnesyl-diphosphate specific] activity"/>
    <property type="evidence" value="ECO:0007669"/>
    <property type="project" value="UniProtKB-UniRule"/>
</dbReference>
<feature type="binding site" evidence="2">
    <location>
        <position position="182"/>
    </location>
    <ligand>
        <name>substrate</name>
    </ligand>
</feature>
<dbReference type="InterPro" id="IPR001441">
    <property type="entry name" value="UPP_synth-like"/>
</dbReference>
<dbReference type="PANTHER" id="PTHR10291:SF0">
    <property type="entry name" value="DEHYDRODOLICHYL DIPHOSPHATE SYNTHASE 2"/>
    <property type="match status" value="1"/>
</dbReference>
<dbReference type="NCBIfam" id="TIGR00055">
    <property type="entry name" value="uppS"/>
    <property type="match status" value="1"/>
</dbReference>
<feature type="binding site" evidence="2">
    <location>
        <begin position="14"/>
        <end position="17"/>
    </location>
    <ligand>
        <name>substrate</name>
    </ligand>
</feature>
<accession>A0A098G3S9</accession>
<dbReference type="EMBL" id="LN614827">
    <property type="protein sequence ID" value="CEG56631.1"/>
    <property type="molecule type" value="Genomic_DNA"/>
</dbReference>
<feature type="binding site" evidence="2">
    <location>
        <begin position="188"/>
        <end position="190"/>
    </location>
    <ligand>
        <name>substrate</name>
    </ligand>
</feature>
<feature type="binding site" evidence="2">
    <location>
        <position position="201"/>
    </location>
    <ligand>
        <name>Mg(2+)</name>
        <dbReference type="ChEBI" id="CHEBI:18420"/>
    </ligand>
</feature>
<evidence type="ECO:0000256" key="1">
    <source>
        <dbReference type="ARBA" id="ARBA00022679"/>
    </source>
</evidence>
<dbReference type="PANTHER" id="PTHR10291">
    <property type="entry name" value="DEHYDRODOLICHYL DIPHOSPHATE SYNTHASE FAMILY MEMBER"/>
    <property type="match status" value="1"/>
</dbReference>
<dbReference type="GO" id="GO:0000287">
    <property type="term" value="F:magnesium ion binding"/>
    <property type="evidence" value="ECO:0007669"/>
    <property type="project" value="UniProtKB-UniRule"/>
</dbReference>
<comment type="catalytic activity">
    <reaction evidence="2">
        <text>8 isopentenyl diphosphate + (2E,6E)-farnesyl diphosphate = di-trans,octa-cis-undecaprenyl diphosphate + 8 diphosphate</text>
        <dbReference type="Rhea" id="RHEA:27551"/>
        <dbReference type="ChEBI" id="CHEBI:33019"/>
        <dbReference type="ChEBI" id="CHEBI:58405"/>
        <dbReference type="ChEBI" id="CHEBI:128769"/>
        <dbReference type="ChEBI" id="CHEBI:175763"/>
        <dbReference type="EC" id="2.5.1.31"/>
    </reaction>
</comment>
<keyword evidence="2" id="KW-0460">Magnesium</keyword>
<keyword evidence="1 2" id="KW-0808">Transferase</keyword>
<evidence type="ECO:0000256" key="2">
    <source>
        <dbReference type="HAMAP-Rule" id="MF_01139"/>
    </source>
</evidence>
<dbReference type="PROSITE" id="PS01066">
    <property type="entry name" value="UPP_SYNTHASE"/>
    <property type="match status" value="1"/>
</dbReference>
<keyword evidence="4" id="KW-1185">Reference proteome</keyword>
<dbReference type="HAMAP" id="MF_01139">
    <property type="entry name" value="ISPT"/>
    <property type="match status" value="1"/>
</dbReference>
<protein>
    <recommendedName>
        <fullName evidence="2">Ditrans,polycis-undecaprenyl-diphosphate synthase ((2E,6E)-farnesyl-diphosphate specific)</fullName>
        <ecNumber evidence="2">2.5.1.31</ecNumber>
    </recommendedName>
    <alternativeName>
        <fullName evidence="2">Ditrans,polycis-undecaprenylcistransferase</fullName>
    </alternativeName>
    <alternativeName>
        <fullName evidence="2">Undecaprenyl diphosphate synthase</fullName>
        <shortName evidence="2">UDS</shortName>
    </alternativeName>
    <alternativeName>
        <fullName evidence="2">Undecaprenyl pyrophosphate synthase</fullName>
        <shortName evidence="2">UPP synthase</shortName>
    </alternativeName>
</protein>
<comment type="caution">
    <text evidence="2">Lacks conserved residue(s) required for the propagation of feature annotation.</text>
</comment>
<keyword evidence="2" id="KW-0133">Cell shape</keyword>
<dbReference type="KEGG" id="lfa:LFA_1200"/>